<evidence type="ECO:0000256" key="4">
    <source>
        <dbReference type="ARBA" id="ARBA00022980"/>
    </source>
</evidence>
<evidence type="ECO:0000256" key="11">
    <source>
        <dbReference type="SAM" id="MobiDB-lite"/>
    </source>
</evidence>
<dbReference type="InterPro" id="IPR036394">
    <property type="entry name" value="Ribosomal_uL22_sf"/>
</dbReference>
<dbReference type="EMBL" id="CP019384">
    <property type="protein sequence ID" value="QAT16792.1"/>
    <property type="molecule type" value="Genomic_DNA"/>
</dbReference>
<organism evidence="12 13">
    <name type="scientific">Velamenicoccus archaeovorus</name>
    <dbReference type="NCBI Taxonomy" id="1930593"/>
    <lineage>
        <taxon>Bacteria</taxon>
        <taxon>Pseudomonadati</taxon>
        <taxon>Candidatus Omnitrophota</taxon>
        <taxon>Candidatus Velamenicoccus</taxon>
    </lineage>
</organism>
<evidence type="ECO:0000256" key="6">
    <source>
        <dbReference type="ARBA" id="ARBA00035207"/>
    </source>
</evidence>
<evidence type="ECO:0000313" key="12">
    <source>
        <dbReference type="EMBL" id="QAT16792.1"/>
    </source>
</evidence>
<feature type="region of interest" description="Disordered" evidence="11">
    <location>
        <begin position="111"/>
        <end position="137"/>
    </location>
</feature>
<dbReference type="InterPro" id="IPR005727">
    <property type="entry name" value="Ribosomal_uL22_bac/chlpt-type"/>
</dbReference>
<dbReference type="Proteomes" id="UP000287243">
    <property type="component" value="Chromosome"/>
</dbReference>
<dbReference type="PANTHER" id="PTHR13501">
    <property type="entry name" value="CHLOROPLAST 50S RIBOSOMAL PROTEIN L22-RELATED"/>
    <property type="match status" value="1"/>
</dbReference>
<dbReference type="Gene3D" id="3.90.470.10">
    <property type="entry name" value="Ribosomal protein L22/L17"/>
    <property type="match status" value="1"/>
</dbReference>
<comment type="subunit">
    <text evidence="7 9">Part of the 50S ribosomal subunit.</text>
</comment>
<evidence type="ECO:0000256" key="1">
    <source>
        <dbReference type="ARBA" id="ARBA00009451"/>
    </source>
</evidence>
<dbReference type="HAMAP" id="MF_01331_B">
    <property type="entry name" value="Ribosomal_uL22_B"/>
    <property type="match status" value="1"/>
</dbReference>
<evidence type="ECO:0000256" key="9">
    <source>
        <dbReference type="RuleBase" id="RU004006"/>
    </source>
</evidence>
<keyword evidence="2 7" id="KW-0699">rRNA-binding</keyword>
<sequence length="137" mass="15353">MIAKAEVRYIRGSARKIRQVIDMIRGMNAVEAMNVLKFINKKPTYYVSKVLHSAVANAKSKGLDAQTLVISKITADEGPRWKRYRAATFGRAGEILKKTSHIKVELDLAHQTAPAPAEKPKKSILKRRVVRAKTSKK</sequence>
<dbReference type="KEGG" id="vai:BU251_03115"/>
<comment type="function">
    <text evidence="7 10">This protein binds specifically to 23S rRNA; its binding is stimulated by other ribosomal proteins, e.g., L4, L17, and L20. It is important during the early stages of 50S assembly. It makes multiple contacts with different domains of the 23S rRNA in the assembled 50S subunit and ribosome.</text>
</comment>
<comment type="function">
    <text evidence="7">The globular domain of the protein is located near the polypeptide exit tunnel on the outside of the subunit, while an extended beta-hairpin is found that lines the wall of the exit tunnel in the center of the 70S ribosome.</text>
</comment>
<keyword evidence="13" id="KW-1185">Reference proteome</keyword>
<dbReference type="Pfam" id="PF00237">
    <property type="entry name" value="Ribosomal_L22"/>
    <property type="match status" value="1"/>
</dbReference>
<name>A0A410P3V4_VELA1</name>
<evidence type="ECO:0000256" key="7">
    <source>
        <dbReference type="HAMAP-Rule" id="MF_01331"/>
    </source>
</evidence>
<evidence type="ECO:0000313" key="13">
    <source>
        <dbReference type="Proteomes" id="UP000287243"/>
    </source>
</evidence>
<evidence type="ECO:0000256" key="5">
    <source>
        <dbReference type="ARBA" id="ARBA00023274"/>
    </source>
</evidence>
<accession>A0A410P3V4</accession>
<gene>
    <name evidence="7" type="primary">rplV</name>
    <name evidence="12" type="ORF">BU251_03115</name>
</gene>
<dbReference type="GO" id="GO:0015934">
    <property type="term" value="C:large ribosomal subunit"/>
    <property type="evidence" value="ECO:0007669"/>
    <property type="project" value="InterPro"/>
</dbReference>
<dbReference type="GO" id="GO:0019843">
    <property type="term" value="F:rRNA binding"/>
    <property type="evidence" value="ECO:0007669"/>
    <property type="project" value="UniProtKB-UniRule"/>
</dbReference>
<dbReference type="InterPro" id="IPR047867">
    <property type="entry name" value="Ribosomal_uL22_bac/org-type"/>
</dbReference>
<evidence type="ECO:0000256" key="2">
    <source>
        <dbReference type="ARBA" id="ARBA00022730"/>
    </source>
</evidence>
<dbReference type="GO" id="GO:0006412">
    <property type="term" value="P:translation"/>
    <property type="evidence" value="ECO:0007669"/>
    <property type="project" value="UniProtKB-UniRule"/>
</dbReference>
<dbReference type="SUPFAM" id="SSF54843">
    <property type="entry name" value="Ribosomal protein L22"/>
    <property type="match status" value="1"/>
</dbReference>
<dbReference type="InterPro" id="IPR001063">
    <property type="entry name" value="Ribosomal_uL22"/>
</dbReference>
<dbReference type="OrthoDB" id="9805969at2"/>
<comment type="similarity">
    <text evidence="1 7 8">Belongs to the universal ribosomal protein uL22 family.</text>
</comment>
<evidence type="ECO:0000256" key="10">
    <source>
        <dbReference type="RuleBase" id="RU004008"/>
    </source>
</evidence>
<keyword evidence="5 7" id="KW-0687">Ribonucleoprotein</keyword>
<reference evidence="12 13" key="1">
    <citation type="submission" date="2017-01" db="EMBL/GenBank/DDBJ databases">
        <title>First insights into the biology of 'candidatus Vampirococcus archaeovorus'.</title>
        <authorList>
            <person name="Kizina J."/>
            <person name="Jordan S."/>
            <person name="Stueber K."/>
            <person name="Reinhardt R."/>
            <person name="Harder J."/>
        </authorList>
    </citation>
    <scope>NUCLEOTIDE SEQUENCE [LARGE SCALE GENOMIC DNA]</scope>
    <source>
        <strain evidence="12 13">LiM</strain>
    </source>
</reference>
<keyword evidence="4 7" id="KW-0689">Ribosomal protein</keyword>
<dbReference type="PANTHER" id="PTHR13501:SF8">
    <property type="entry name" value="LARGE RIBOSOMAL SUBUNIT PROTEIN UL22M"/>
    <property type="match status" value="1"/>
</dbReference>
<proteinExistence type="inferred from homology"/>
<evidence type="ECO:0000256" key="3">
    <source>
        <dbReference type="ARBA" id="ARBA00022884"/>
    </source>
</evidence>
<keyword evidence="3 7" id="KW-0694">RNA-binding</keyword>
<dbReference type="CDD" id="cd00336">
    <property type="entry name" value="Ribosomal_L22"/>
    <property type="match status" value="1"/>
</dbReference>
<evidence type="ECO:0000256" key="8">
    <source>
        <dbReference type="RuleBase" id="RU004005"/>
    </source>
</evidence>
<feature type="compositionally biased region" description="Basic residues" evidence="11">
    <location>
        <begin position="122"/>
        <end position="137"/>
    </location>
</feature>
<dbReference type="GO" id="GO:0003735">
    <property type="term" value="F:structural constituent of ribosome"/>
    <property type="evidence" value="ECO:0007669"/>
    <property type="project" value="InterPro"/>
</dbReference>
<protein>
    <recommendedName>
        <fullName evidence="6 7">Large ribosomal subunit protein uL22</fullName>
    </recommendedName>
</protein>
<dbReference type="AlphaFoldDB" id="A0A410P3V4"/>
<dbReference type="NCBIfam" id="TIGR01044">
    <property type="entry name" value="rplV_bact"/>
    <property type="match status" value="1"/>
</dbReference>
<dbReference type="RefSeq" id="WP_128699431.1">
    <property type="nucleotide sequence ID" value="NZ_CP019384.1"/>
</dbReference>